<feature type="transmembrane region" description="Helical" evidence="6">
    <location>
        <begin position="272"/>
        <end position="293"/>
    </location>
</feature>
<dbReference type="InterPro" id="IPR051533">
    <property type="entry name" value="WaaL-like"/>
</dbReference>
<reference evidence="8" key="2">
    <citation type="submission" date="2020-09" db="EMBL/GenBank/DDBJ databases">
        <authorList>
            <person name="Sun Q."/>
            <person name="Ohkuma M."/>
        </authorList>
    </citation>
    <scope>NUCLEOTIDE SEQUENCE</scope>
    <source>
        <strain evidence="8">JCM 4386</strain>
    </source>
</reference>
<feature type="domain" description="O-antigen ligase-related" evidence="7">
    <location>
        <begin position="674"/>
        <end position="816"/>
    </location>
</feature>
<gene>
    <name evidence="8" type="ORF">GCM10010269_27980</name>
</gene>
<feature type="transmembrane region" description="Helical" evidence="6">
    <location>
        <begin position="159"/>
        <end position="181"/>
    </location>
</feature>
<dbReference type="InterPro" id="IPR007016">
    <property type="entry name" value="O-antigen_ligase-rel_domated"/>
</dbReference>
<keyword evidence="9" id="KW-1185">Reference proteome</keyword>
<keyword evidence="2 6" id="KW-0812">Transmembrane</keyword>
<feature type="transmembrane region" description="Helical" evidence="6">
    <location>
        <begin position="129"/>
        <end position="153"/>
    </location>
</feature>
<evidence type="ECO:0000259" key="7">
    <source>
        <dbReference type="Pfam" id="PF04932"/>
    </source>
</evidence>
<evidence type="ECO:0000256" key="2">
    <source>
        <dbReference type="ARBA" id="ARBA00022692"/>
    </source>
</evidence>
<feature type="transmembrane region" description="Helical" evidence="6">
    <location>
        <begin position="638"/>
        <end position="656"/>
    </location>
</feature>
<evidence type="ECO:0000256" key="6">
    <source>
        <dbReference type="SAM" id="Phobius"/>
    </source>
</evidence>
<feature type="region of interest" description="Disordered" evidence="5">
    <location>
        <begin position="394"/>
        <end position="413"/>
    </location>
</feature>
<feature type="transmembrane region" description="Helical" evidence="6">
    <location>
        <begin position="331"/>
        <end position="353"/>
    </location>
</feature>
<feature type="transmembrane region" description="Helical" evidence="6">
    <location>
        <begin position="466"/>
        <end position="485"/>
    </location>
</feature>
<feature type="transmembrane region" description="Helical" evidence="6">
    <location>
        <begin position="802"/>
        <end position="823"/>
    </location>
</feature>
<evidence type="ECO:0000256" key="4">
    <source>
        <dbReference type="ARBA" id="ARBA00023136"/>
    </source>
</evidence>
<feature type="transmembrane region" description="Helical" evidence="6">
    <location>
        <begin position="299"/>
        <end position="319"/>
    </location>
</feature>
<evidence type="ECO:0000256" key="1">
    <source>
        <dbReference type="ARBA" id="ARBA00004141"/>
    </source>
</evidence>
<accession>A0A918FUQ0</accession>
<feature type="transmembrane region" description="Helical" evidence="6">
    <location>
        <begin position="595"/>
        <end position="618"/>
    </location>
</feature>
<evidence type="ECO:0000256" key="5">
    <source>
        <dbReference type="SAM" id="MobiDB-lite"/>
    </source>
</evidence>
<keyword evidence="3 6" id="KW-1133">Transmembrane helix</keyword>
<dbReference type="EMBL" id="BMTL01000010">
    <property type="protein sequence ID" value="GGR87263.1"/>
    <property type="molecule type" value="Genomic_DNA"/>
</dbReference>
<feature type="transmembrane region" description="Helical" evidence="6">
    <location>
        <begin position="843"/>
        <end position="874"/>
    </location>
</feature>
<evidence type="ECO:0000313" key="8">
    <source>
        <dbReference type="EMBL" id="GGR87263.1"/>
    </source>
</evidence>
<feature type="transmembrane region" description="Helical" evidence="6">
    <location>
        <begin position="24"/>
        <end position="44"/>
    </location>
</feature>
<evidence type="ECO:0000256" key="3">
    <source>
        <dbReference type="ARBA" id="ARBA00022989"/>
    </source>
</evidence>
<sequence>MLATAMSFAAGVIAARDLGVQGRATFAVMISVPTVLSIVAVLGMDNANARFAGTSHTAFRQIVRWSVVFSLVPGSALAGLWLLVGRLWPVALLGVPFGSAVAAAVMCPVTLLTTLLGTAEIGRGRVRTYNLVSSVPAVCHLVGVCGLLAAGSLTPMSCFLSALAGQLLCAGTLLIAATARVHDDGEPVSARTFGSFAIKAYLPNLIHYGLLRLDVPVIQLLAGASAVAMYAVALPLAEAMFLLPSAVALVMFPAVTSGAVDARAAARIARTVFAAAAVSAAVAAALAPVLIPAVYGRPYFGAVHVIWAMLPGLVLFSMGRSLQAYLAAADLLRPVIAATVIGAIVNVVLLAVLTPRYAAVGAGAADSAGYLVFAVLIGRGARLGFRVRRRRPAEPATLGRRTAPARPSTGRRSVKTVGDRLRGAYPRQAGSLVFSRVPMAAAGLVTVAGAGCVAVAYGPALSPADVVGALGAVGAAILVLACLLVPDAGLYVLAAAIPLSQSDAGTSLISPRRLAALMVVCLVGRVVRGREIAWPKLIGTLITVGTVGYLVAAGAVIGDDDLLGAGSWQYLLLVCAPLLLVPLIAGPGPALDRALLVFCCGSVILALIEIVQAGSVFAMKGDLTPADTAVLAITQEGAANHNAVGALFVMAAAVLLRRCSAVRKGLPRLATGAGVVTLALGVAYSLSREAYLAGIAVIALYAARRSLRGVLALGVGAACLVPLLPAAIAARFGSILGGAPDANSAVRIDLWSSALRMFEAHPVFGVGYLNFADQLPAYYRATGDYEVMFLQLPLLEFAHNTYLTVLSQTGLVGAVGVGSLAVLGVRRARRAIRSGDPAGEAALLAMIGVGICSLFGEVLLVPPLLAGLMLIILAARPGAAEAPTPLPPPAPPRLPAPVLASVSVSVAARASAAVAR</sequence>
<protein>
    <recommendedName>
        <fullName evidence="7">O-antigen ligase-related domain-containing protein</fullName>
    </recommendedName>
</protein>
<feature type="transmembrane region" description="Helical" evidence="6">
    <location>
        <begin position="239"/>
        <end position="260"/>
    </location>
</feature>
<reference evidence="8" key="1">
    <citation type="journal article" date="2014" name="Int. J. Syst. Evol. Microbiol.">
        <title>Complete genome sequence of Corynebacterium casei LMG S-19264T (=DSM 44701T), isolated from a smear-ripened cheese.</title>
        <authorList>
            <consortium name="US DOE Joint Genome Institute (JGI-PGF)"/>
            <person name="Walter F."/>
            <person name="Albersmeier A."/>
            <person name="Kalinowski J."/>
            <person name="Ruckert C."/>
        </authorList>
    </citation>
    <scope>NUCLEOTIDE SEQUENCE</scope>
    <source>
        <strain evidence="8">JCM 4386</strain>
    </source>
</reference>
<dbReference type="Proteomes" id="UP000606194">
    <property type="component" value="Unassembled WGS sequence"/>
</dbReference>
<feature type="transmembrane region" description="Helical" evidence="6">
    <location>
        <begin position="437"/>
        <end position="460"/>
    </location>
</feature>
<organism evidence="8 9">
    <name type="scientific">Streptomyces humidus</name>
    <dbReference type="NCBI Taxonomy" id="52259"/>
    <lineage>
        <taxon>Bacteria</taxon>
        <taxon>Bacillati</taxon>
        <taxon>Actinomycetota</taxon>
        <taxon>Actinomycetes</taxon>
        <taxon>Kitasatosporales</taxon>
        <taxon>Streptomycetaceae</taxon>
        <taxon>Streptomyces</taxon>
    </lineage>
</organism>
<dbReference type="PANTHER" id="PTHR37422">
    <property type="entry name" value="TEICHURONIC ACID BIOSYNTHESIS PROTEIN TUAE"/>
    <property type="match status" value="1"/>
</dbReference>
<feature type="transmembrane region" description="Helical" evidence="6">
    <location>
        <begin position="359"/>
        <end position="381"/>
    </location>
</feature>
<feature type="transmembrane region" description="Helical" evidence="6">
    <location>
        <begin position="537"/>
        <end position="558"/>
    </location>
</feature>
<proteinExistence type="predicted"/>
<dbReference type="GO" id="GO:0016020">
    <property type="term" value="C:membrane"/>
    <property type="evidence" value="ECO:0007669"/>
    <property type="project" value="UniProtKB-SubCell"/>
</dbReference>
<keyword evidence="4 6" id="KW-0472">Membrane</keyword>
<dbReference type="PANTHER" id="PTHR37422:SF13">
    <property type="entry name" value="LIPOPOLYSACCHARIDE BIOSYNTHESIS PROTEIN PA4999-RELATED"/>
    <property type="match status" value="1"/>
</dbReference>
<dbReference type="AlphaFoldDB" id="A0A918FUQ0"/>
<name>A0A918FUQ0_9ACTN</name>
<comment type="caution">
    <text evidence="8">The sequence shown here is derived from an EMBL/GenBank/DDBJ whole genome shotgun (WGS) entry which is preliminary data.</text>
</comment>
<feature type="transmembrane region" description="Helical" evidence="6">
    <location>
        <begin position="90"/>
        <end position="117"/>
    </location>
</feature>
<feature type="transmembrane region" description="Helical" evidence="6">
    <location>
        <begin position="65"/>
        <end position="84"/>
    </location>
</feature>
<feature type="transmembrane region" description="Helical" evidence="6">
    <location>
        <begin position="710"/>
        <end position="730"/>
    </location>
</feature>
<feature type="transmembrane region" description="Helical" evidence="6">
    <location>
        <begin position="570"/>
        <end position="588"/>
    </location>
</feature>
<evidence type="ECO:0000313" key="9">
    <source>
        <dbReference type="Proteomes" id="UP000606194"/>
    </source>
</evidence>
<dbReference type="Pfam" id="PF04932">
    <property type="entry name" value="Wzy_C"/>
    <property type="match status" value="1"/>
</dbReference>
<comment type="subcellular location">
    <subcellularLocation>
        <location evidence="1">Membrane</location>
        <topology evidence="1">Multi-pass membrane protein</topology>
    </subcellularLocation>
</comment>
<feature type="transmembrane region" description="Helical" evidence="6">
    <location>
        <begin position="213"/>
        <end position="233"/>
    </location>
</feature>